<dbReference type="InterPro" id="IPR046357">
    <property type="entry name" value="PPIase_dom_sf"/>
</dbReference>
<dbReference type="GO" id="GO:0043335">
    <property type="term" value="P:protein unfolding"/>
    <property type="evidence" value="ECO:0007669"/>
    <property type="project" value="TreeGrafter"/>
</dbReference>
<dbReference type="SUPFAM" id="SSF102735">
    <property type="entry name" value="Trigger factor ribosome-binding domain"/>
    <property type="match status" value="1"/>
</dbReference>
<dbReference type="InterPro" id="IPR008881">
    <property type="entry name" value="Trigger_fac_ribosome-bd_bac"/>
</dbReference>
<dbReference type="GO" id="GO:0005737">
    <property type="term" value="C:cytoplasm"/>
    <property type="evidence" value="ECO:0007669"/>
    <property type="project" value="UniProtKB-SubCell"/>
</dbReference>
<dbReference type="PANTHER" id="PTHR30560">
    <property type="entry name" value="TRIGGER FACTOR CHAPERONE AND PEPTIDYL-PROLYL CIS/TRANS ISOMERASE"/>
    <property type="match status" value="1"/>
</dbReference>
<dbReference type="EMBL" id="LCJR01000009">
    <property type="protein sequence ID" value="KKT82291.1"/>
    <property type="molecule type" value="Genomic_DNA"/>
</dbReference>
<evidence type="ECO:0000256" key="1">
    <source>
        <dbReference type="ARBA" id="ARBA00000971"/>
    </source>
</evidence>
<comment type="caution">
    <text evidence="15">The sequence shown here is derived from an EMBL/GenBank/DDBJ whole genome shotgun (WGS) entry which is preliminary data.</text>
</comment>
<dbReference type="NCBIfam" id="TIGR00115">
    <property type="entry name" value="tig"/>
    <property type="match status" value="1"/>
</dbReference>
<dbReference type="PROSITE" id="PS50059">
    <property type="entry name" value="FKBP_PPIASE"/>
    <property type="match status" value="1"/>
</dbReference>
<dbReference type="SUPFAM" id="SSF54534">
    <property type="entry name" value="FKBP-like"/>
    <property type="match status" value="1"/>
</dbReference>
<dbReference type="PIRSF" id="PIRSF003095">
    <property type="entry name" value="Trigger_factor"/>
    <property type="match status" value="1"/>
</dbReference>
<dbReference type="InterPro" id="IPR001179">
    <property type="entry name" value="PPIase_FKBP_dom"/>
</dbReference>
<dbReference type="InterPro" id="IPR008880">
    <property type="entry name" value="Trigger_fac_C"/>
</dbReference>
<comment type="similarity">
    <text evidence="2 11 13">Belongs to the FKBP-type PPIase family. Tig subfamily.</text>
</comment>
<dbReference type="Gene3D" id="1.10.3120.10">
    <property type="entry name" value="Trigger factor, C-terminal domain"/>
    <property type="match status" value="1"/>
</dbReference>
<dbReference type="GO" id="GO:0044183">
    <property type="term" value="F:protein folding chaperone"/>
    <property type="evidence" value="ECO:0007669"/>
    <property type="project" value="TreeGrafter"/>
</dbReference>
<keyword evidence="11" id="KW-0963">Cytoplasm</keyword>
<keyword evidence="8 11" id="KW-0413">Isomerase</keyword>
<organism evidence="15 16">
    <name type="scientific">Candidatus Yanofskybacteria bacterium GW2011_GWA2_44_9</name>
    <dbReference type="NCBI Taxonomy" id="1619025"/>
    <lineage>
        <taxon>Bacteria</taxon>
        <taxon>Candidatus Yanofskyibacteriota</taxon>
    </lineage>
</organism>
<evidence type="ECO:0000256" key="2">
    <source>
        <dbReference type="ARBA" id="ARBA00005464"/>
    </source>
</evidence>
<comment type="function">
    <text evidence="11">Involved in protein export. Acts as a chaperone by maintaining the newly synthesized protein in an open conformation. Functions as a peptidyl-prolyl cis-trans isomerase.</text>
</comment>
<dbReference type="GO" id="GO:0043022">
    <property type="term" value="F:ribosome binding"/>
    <property type="evidence" value="ECO:0007669"/>
    <property type="project" value="TreeGrafter"/>
</dbReference>
<evidence type="ECO:0000256" key="7">
    <source>
        <dbReference type="ARBA" id="ARBA00023186"/>
    </source>
</evidence>
<dbReference type="PATRIC" id="fig|1619025.3.peg.354"/>
<sequence>MESTLKKISKDQSELFIELGKEELVKFIDKAETLLSRDLHIDGFRKGKAPKDLVKRHFGEQFILETALDLAVKQSLAETIKEKDLEVLKASSLNIVENSSQRLIYKVLLTLFPEIKLPDLRTIKVKRREVQVTSEEVNNTLEDIRSSRATFLDKDEPVENGDRVEIDFEAFINGQAIEGGVSKNHPLIVGKKTFIPGFEEKLVGMRKGEETTFSLNAPENYFNKDIAGKELDFKVKVVDVKKVTLPTLDDGFAKLLGNFGNFQDLEASVRDGILAEKKSKERERLLVEAVSKITEKSDIKVTEDLIDQKVEEMVARFDQDLHQKGMELSLYLAHINKTQDELRQDWRENADKQLKTSLIIQKISKEKKINASEAEVEEAVSQAIQMLSARGDVQSDSLDLEKIKEEVASKIINDKTLSYIESICISA</sequence>
<dbReference type="Proteomes" id="UP000034032">
    <property type="component" value="Unassembled WGS sequence"/>
</dbReference>
<evidence type="ECO:0000256" key="3">
    <source>
        <dbReference type="ARBA" id="ARBA00013194"/>
    </source>
</evidence>
<dbReference type="InterPro" id="IPR037041">
    <property type="entry name" value="Trigger_fac_C_sf"/>
</dbReference>
<keyword evidence="9 11" id="KW-0131">Cell cycle</keyword>
<gene>
    <name evidence="11" type="primary">tig</name>
    <name evidence="15" type="ORF">UW79_C0009G0005</name>
</gene>
<dbReference type="InterPro" id="IPR005215">
    <property type="entry name" value="Trig_fac"/>
</dbReference>
<comment type="catalytic activity">
    <reaction evidence="1 11 12">
        <text>[protein]-peptidylproline (omega=180) = [protein]-peptidylproline (omega=0)</text>
        <dbReference type="Rhea" id="RHEA:16237"/>
        <dbReference type="Rhea" id="RHEA-COMP:10747"/>
        <dbReference type="Rhea" id="RHEA-COMP:10748"/>
        <dbReference type="ChEBI" id="CHEBI:83833"/>
        <dbReference type="ChEBI" id="CHEBI:83834"/>
        <dbReference type="EC" id="5.2.1.8"/>
    </reaction>
</comment>
<dbReference type="FunFam" id="3.10.50.40:FF:000001">
    <property type="entry name" value="Trigger factor"/>
    <property type="match status" value="1"/>
</dbReference>
<feature type="domain" description="PPIase FKBP-type" evidence="14">
    <location>
        <begin position="161"/>
        <end position="241"/>
    </location>
</feature>
<dbReference type="EC" id="5.2.1.8" evidence="3 11"/>
<evidence type="ECO:0000256" key="5">
    <source>
        <dbReference type="ARBA" id="ARBA00022618"/>
    </source>
</evidence>
<dbReference type="InterPro" id="IPR027304">
    <property type="entry name" value="Trigger_fact/SurA_dom_sf"/>
</dbReference>
<dbReference type="InterPro" id="IPR036611">
    <property type="entry name" value="Trigger_fac_ribosome-bd_sf"/>
</dbReference>
<accession>A0A0G1KEX7</accession>
<dbReference type="PANTHER" id="PTHR30560:SF3">
    <property type="entry name" value="TRIGGER FACTOR-LIKE PROTEIN TIG, CHLOROPLASTIC"/>
    <property type="match status" value="1"/>
</dbReference>
<evidence type="ECO:0000259" key="14">
    <source>
        <dbReference type="PROSITE" id="PS50059"/>
    </source>
</evidence>
<dbReference type="GO" id="GO:0015031">
    <property type="term" value="P:protein transport"/>
    <property type="evidence" value="ECO:0007669"/>
    <property type="project" value="UniProtKB-UniRule"/>
</dbReference>
<evidence type="ECO:0000256" key="10">
    <source>
        <dbReference type="ARBA" id="ARBA00029986"/>
    </source>
</evidence>
<name>A0A0G1KEX7_9BACT</name>
<evidence type="ECO:0000256" key="8">
    <source>
        <dbReference type="ARBA" id="ARBA00023235"/>
    </source>
</evidence>
<comment type="domain">
    <text evidence="11">Consists of 3 domains; the N-terminus binds the ribosome, the middle domain has PPIase activity, while the C-terminus has intrinsic chaperone activity on its own.</text>
</comment>
<comment type="subcellular location">
    <subcellularLocation>
        <location evidence="11">Cytoplasm</location>
    </subcellularLocation>
    <text evidence="11">About half TF is bound to the ribosome near the polypeptide exit tunnel while the other half is free in the cytoplasm.</text>
</comment>
<dbReference type="GO" id="GO:0051301">
    <property type="term" value="P:cell division"/>
    <property type="evidence" value="ECO:0007669"/>
    <property type="project" value="UniProtKB-KW"/>
</dbReference>
<protein>
    <recommendedName>
        <fullName evidence="4 11">Trigger factor</fullName>
        <shortName evidence="11">TF</shortName>
        <ecNumber evidence="3 11">5.2.1.8</ecNumber>
    </recommendedName>
    <alternativeName>
        <fullName evidence="10 11">PPIase</fullName>
    </alternativeName>
</protein>
<keyword evidence="7 11" id="KW-0143">Chaperone</keyword>
<evidence type="ECO:0000256" key="13">
    <source>
        <dbReference type="RuleBase" id="RU003914"/>
    </source>
</evidence>
<dbReference type="Pfam" id="PF05698">
    <property type="entry name" value="Trigger_C"/>
    <property type="match status" value="1"/>
</dbReference>
<dbReference type="Pfam" id="PF00254">
    <property type="entry name" value="FKBP_C"/>
    <property type="match status" value="1"/>
</dbReference>
<dbReference type="Gene3D" id="3.10.50.40">
    <property type="match status" value="1"/>
</dbReference>
<dbReference type="SUPFAM" id="SSF109998">
    <property type="entry name" value="Triger factor/SurA peptide-binding domain-like"/>
    <property type="match status" value="1"/>
</dbReference>
<reference evidence="15 16" key="1">
    <citation type="journal article" date="2015" name="Nature">
        <title>rRNA introns, odd ribosomes, and small enigmatic genomes across a large radiation of phyla.</title>
        <authorList>
            <person name="Brown C.T."/>
            <person name="Hug L.A."/>
            <person name="Thomas B.C."/>
            <person name="Sharon I."/>
            <person name="Castelle C.J."/>
            <person name="Singh A."/>
            <person name="Wilkins M.J."/>
            <person name="Williams K.H."/>
            <person name="Banfield J.F."/>
        </authorList>
    </citation>
    <scope>NUCLEOTIDE SEQUENCE [LARGE SCALE GENOMIC DNA]</scope>
</reference>
<evidence type="ECO:0000313" key="16">
    <source>
        <dbReference type="Proteomes" id="UP000034032"/>
    </source>
</evidence>
<dbReference type="Pfam" id="PF05697">
    <property type="entry name" value="Trigger_N"/>
    <property type="match status" value="1"/>
</dbReference>
<evidence type="ECO:0000256" key="9">
    <source>
        <dbReference type="ARBA" id="ARBA00023306"/>
    </source>
</evidence>
<proteinExistence type="inferred from homology"/>
<evidence type="ECO:0000256" key="4">
    <source>
        <dbReference type="ARBA" id="ARBA00016902"/>
    </source>
</evidence>
<dbReference type="GO" id="GO:0003755">
    <property type="term" value="F:peptidyl-prolyl cis-trans isomerase activity"/>
    <property type="evidence" value="ECO:0007669"/>
    <property type="project" value="UniProtKB-UniRule"/>
</dbReference>
<keyword evidence="5 11" id="KW-0132">Cell division</keyword>
<dbReference type="AlphaFoldDB" id="A0A0G1KEX7"/>
<evidence type="ECO:0000256" key="6">
    <source>
        <dbReference type="ARBA" id="ARBA00023110"/>
    </source>
</evidence>
<keyword evidence="6 11" id="KW-0697">Rotamase</keyword>
<evidence type="ECO:0000256" key="12">
    <source>
        <dbReference type="PROSITE-ProRule" id="PRU00277"/>
    </source>
</evidence>
<evidence type="ECO:0000313" key="15">
    <source>
        <dbReference type="EMBL" id="KKT82291.1"/>
    </source>
</evidence>
<evidence type="ECO:0000256" key="11">
    <source>
        <dbReference type="HAMAP-Rule" id="MF_00303"/>
    </source>
</evidence>
<dbReference type="HAMAP" id="MF_00303">
    <property type="entry name" value="Trigger_factor_Tig"/>
    <property type="match status" value="1"/>
</dbReference>
<dbReference type="Gene3D" id="3.30.70.1050">
    <property type="entry name" value="Trigger factor ribosome-binding domain"/>
    <property type="match status" value="1"/>
</dbReference>
<dbReference type="GO" id="GO:0051083">
    <property type="term" value="P:'de novo' cotranslational protein folding"/>
    <property type="evidence" value="ECO:0007669"/>
    <property type="project" value="TreeGrafter"/>
</dbReference>